<proteinExistence type="predicted"/>
<evidence type="ECO:0000313" key="3">
    <source>
        <dbReference type="Proteomes" id="UP000000998"/>
    </source>
</evidence>
<dbReference type="EMBL" id="CP000514">
    <property type="protein sequence ID" value="ABM17752.1"/>
    <property type="molecule type" value="Genomic_DNA"/>
</dbReference>
<evidence type="ECO:0000256" key="1">
    <source>
        <dbReference type="SAM" id="MobiDB-lite"/>
    </source>
</evidence>
<protein>
    <submittedName>
        <fullName evidence="2">Uncharacterized protein</fullName>
    </submittedName>
</protein>
<dbReference type="AlphaFoldDB" id="A1TYD3"/>
<organism evidence="2 3">
    <name type="scientific">Marinobacter nauticus (strain ATCC 700491 / DSM 11845 / VT8)</name>
    <name type="common">Marinobacter aquaeolei</name>
    <dbReference type="NCBI Taxonomy" id="351348"/>
    <lineage>
        <taxon>Bacteria</taxon>
        <taxon>Pseudomonadati</taxon>
        <taxon>Pseudomonadota</taxon>
        <taxon>Gammaproteobacteria</taxon>
        <taxon>Pseudomonadales</taxon>
        <taxon>Marinobacteraceae</taxon>
        <taxon>Marinobacter</taxon>
    </lineage>
</organism>
<sequence length="265" mass="29919">MLRAVPGERKGKAHGMDEPGTGTRGSHADAGQVWRAERNRLRRLSSLGRAYPGQEKSGHPTRLAWPSQLGALWGRTIVKDDEKLLTMLRNPWIAVAGKVSASKRGSPHDPITREEIAYCLEHSSEAPPPIVRKLLADIVRGDYKFKKGIRSRPFSERRKAAEWFFSYKEALDCHPKLATTRAQLENRGEPTTREIALLLVSTLSNVSTRTLESWLKEYEAFLLSSYSRQGLNFRSLAEVKAYERNLESSAAYRANLQGWPRPPLK</sequence>
<feature type="region of interest" description="Disordered" evidence="1">
    <location>
        <begin position="1"/>
        <end position="32"/>
    </location>
</feature>
<dbReference type="STRING" id="351348.Maqu_0654"/>
<dbReference type="KEGG" id="maq:Maqu_0654"/>
<evidence type="ECO:0000313" key="2">
    <source>
        <dbReference type="EMBL" id="ABM17752.1"/>
    </source>
</evidence>
<feature type="compositionally biased region" description="Basic and acidic residues" evidence="1">
    <location>
        <begin position="1"/>
        <end position="17"/>
    </location>
</feature>
<accession>A1TYD3</accession>
<name>A1TYD3_MARN8</name>
<gene>
    <name evidence="2" type="ordered locus">Maqu_0654</name>
</gene>
<dbReference type="HOGENOM" id="CLU_1048901_0_0_6"/>
<dbReference type="Proteomes" id="UP000000998">
    <property type="component" value="Chromosome"/>
</dbReference>
<reference evidence="3" key="1">
    <citation type="journal article" date="2011" name="Appl. Environ. Microbiol.">
        <title>Genomic potential of Marinobacter aquaeolei, a biogeochemical 'opportunitroph'.</title>
        <authorList>
            <person name="Singer E."/>
            <person name="Webb E.A."/>
            <person name="Nelson W.C."/>
            <person name="Heidelberg J.F."/>
            <person name="Ivanova N."/>
            <person name="Pati A."/>
            <person name="Edwards K.J."/>
        </authorList>
    </citation>
    <scope>NUCLEOTIDE SEQUENCE [LARGE SCALE GENOMIC DNA]</scope>
    <source>
        <strain evidence="3">ATCC 700491 / DSM 11845 / VT8</strain>
    </source>
</reference>